<proteinExistence type="predicted"/>
<keyword evidence="3" id="KW-1185">Reference proteome</keyword>
<protein>
    <submittedName>
        <fullName evidence="2">Uncharacterized protein</fullName>
    </submittedName>
</protein>
<dbReference type="EMBL" id="KV907532">
    <property type="protein sequence ID" value="OOF90377.1"/>
    <property type="molecule type" value="Genomic_DNA"/>
</dbReference>
<feature type="compositionally biased region" description="Basic residues" evidence="1">
    <location>
        <begin position="21"/>
        <end position="30"/>
    </location>
</feature>
<evidence type="ECO:0000256" key="1">
    <source>
        <dbReference type="SAM" id="MobiDB-lite"/>
    </source>
</evidence>
<feature type="region of interest" description="Disordered" evidence="1">
    <location>
        <begin position="18"/>
        <end position="46"/>
    </location>
</feature>
<dbReference type="VEuPathDB" id="FungiDB:ASPCADRAFT_179148"/>
<dbReference type="Proteomes" id="UP000188318">
    <property type="component" value="Unassembled WGS sequence"/>
</dbReference>
<dbReference type="AlphaFoldDB" id="A0A1R3R7B4"/>
<gene>
    <name evidence="2" type="ORF">ASPCADRAFT_179148</name>
</gene>
<organism evidence="2 3">
    <name type="scientific">Aspergillus carbonarius (strain ITEM 5010)</name>
    <dbReference type="NCBI Taxonomy" id="602072"/>
    <lineage>
        <taxon>Eukaryota</taxon>
        <taxon>Fungi</taxon>
        <taxon>Dikarya</taxon>
        <taxon>Ascomycota</taxon>
        <taxon>Pezizomycotina</taxon>
        <taxon>Eurotiomycetes</taxon>
        <taxon>Eurotiomycetidae</taxon>
        <taxon>Eurotiales</taxon>
        <taxon>Aspergillaceae</taxon>
        <taxon>Aspergillus</taxon>
        <taxon>Aspergillus subgen. Circumdati</taxon>
    </lineage>
</organism>
<evidence type="ECO:0000313" key="2">
    <source>
        <dbReference type="EMBL" id="OOF90377.1"/>
    </source>
</evidence>
<accession>A0A1R3R7B4</accession>
<reference evidence="3" key="1">
    <citation type="journal article" date="2017" name="Genome Biol.">
        <title>Comparative genomics reveals high biological diversity and specific adaptations in the industrially and medically important fungal genus Aspergillus.</title>
        <authorList>
            <person name="de Vries R.P."/>
            <person name="Riley R."/>
            <person name="Wiebenga A."/>
            <person name="Aguilar-Osorio G."/>
            <person name="Amillis S."/>
            <person name="Uchima C.A."/>
            <person name="Anderluh G."/>
            <person name="Asadollahi M."/>
            <person name="Askin M."/>
            <person name="Barry K."/>
            <person name="Battaglia E."/>
            <person name="Bayram O."/>
            <person name="Benocci T."/>
            <person name="Braus-Stromeyer S.A."/>
            <person name="Caldana C."/>
            <person name="Canovas D."/>
            <person name="Cerqueira G.C."/>
            <person name="Chen F."/>
            <person name="Chen W."/>
            <person name="Choi C."/>
            <person name="Clum A."/>
            <person name="Dos Santos R.A."/>
            <person name="Damasio A.R."/>
            <person name="Diallinas G."/>
            <person name="Emri T."/>
            <person name="Fekete E."/>
            <person name="Flipphi M."/>
            <person name="Freyberg S."/>
            <person name="Gallo A."/>
            <person name="Gournas C."/>
            <person name="Habgood R."/>
            <person name="Hainaut M."/>
            <person name="Harispe M.L."/>
            <person name="Henrissat B."/>
            <person name="Hilden K.S."/>
            <person name="Hope R."/>
            <person name="Hossain A."/>
            <person name="Karabika E."/>
            <person name="Karaffa L."/>
            <person name="Karanyi Z."/>
            <person name="Krasevec N."/>
            <person name="Kuo A."/>
            <person name="Kusch H."/>
            <person name="LaButti K."/>
            <person name="Lagendijk E.L."/>
            <person name="Lapidus A."/>
            <person name="Levasseur A."/>
            <person name="Lindquist E."/>
            <person name="Lipzen A."/>
            <person name="Logrieco A.F."/>
            <person name="MacCabe A."/>
            <person name="Maekelae M.R."/>
            <person name="Malavazi I."/>
            <person name="Melin P."/>
            <person name="Meyer V."/>
            <person name="Mielnichuk N."/>
            <person name="Miskei M."/>
            <person name="Molnar A.P."/>
            <person name="Mule G."/>
            <person name="Ngan C.Y."/>
            <person name="Orejas M."/>
            <person name="Orosz E."/>
            <person name="Ouedraogo J.P."/>
            <person name="Overkamp K.M."/>
            <person name="Park H.-S."/>
            <person name="Perrone G."/>
            <person name="Piumi F."/>
            <person name="Punt P.J."/>
            <person name="Ram A.F."/>
            <person name="Ramon A."/>
            <person name="Rauscher S."/>
            <person name="Record E."/>
            <person name="Riano-Pachon D.M."/>
            <person name="Robert V."/>
            <person name="Roehrig J."/>
            <person name="Ruller R."/>
            <person name="Salamov A."/>
            <person name="Salih N.S."/>
            <person name="Samson R.A."/>
            <person name="Sandor E."/>
            <person name="Sanguinetti M."/>
            <person name="Schuetze T."/>
            <person name="Sepcic K."/>
            <person name="Shelest E."/>
            <person name="Sherlock G."/>
            <person name="Sophianopoulou V."/>
            <person name="Squina F.M."/>
            <person name="Sun H."/>
            <person name="Susca A."/>
            <person name="Todd R.B."/>
            <person name="Tsang A."/>
            <person name="Unkles S.E."/>
            <person name="van de Wiele N."/>
            <person name="van Rossen-Uffink D."/>
            <person name="Oliveira J.V."/>
            <person name="Vesth T.C."/>
            <person name="Visser J."/>
            <person name="Yu J.-H."/>
            <person name="Zhou M."/>
            <person name="Andersen M.R."/>
            <person name="Archer D.B."/>
            <person name="Baker S.E."/>
            <person name="Benoit I."/>
            <person name="Brakhage A.A."/>
            <person name="Braus G.H."/>
            <person name="Fischer R."/>
            <person name="Frisvad J.C."/>
            <person name="Goldman G.H."/>
            <person name="Houbraken J."/>
            <person name="Oakley B."/>
            <person name="Pocsi I."/>
            <person name="Scazzocchio C."/>
            <person name="Seiboth B."/>
            <person name="vanKuyk P.A."/>
            <person name="Wortman J."/>
            <person name="Dyer P.S."/>
            <person name="Grigoriev I.V."/>
        </authorList>
    </citation>
    <scope>NUCLEOTIDE SEQUENCE [LARGE SCALE GENOMIC DNA]</scope>
    <source>
        <strain evidence="3">ITEM 5010</strain>
    </source>
</reference>
<sequence length="104" mass="11894">MPLPLFYHSADAEYSYDRTRLHGPHSRTAHHPPTVPSSYKNTERPHSLPLSMAQNRSIHTFTPDQSSISGTSQPRLIHQLRQPILEHLLQSQSTCMSGEILRRE</sequence>
<name>A0A1R3R7B4_ASPC5</name>
<evidence type="ECO:0000313" key="3">
    <source>
        <dbReference type="Proteomes" id="UP000188318"/>
    </source>
</evidence>